<dbReference type="GO" id="GO:0006364">
    <property type="term" value="P:rRNA processing"/>
    <property type="evidence" value="ECO:0007669"/>
    <property type="project" value="TreeGrafter"/>
</dbReference>
<keyword evidence="5" id="KW-0540">Nuclease</keyword>
<dbReference type="InterPro" id="IPR023534">
    <property type="entry name" value="Rof/RNase_P-like"/>
</dbReference>
<dbReference type="Pfam" id="PF01868">
    <property type="entry name" value="RNase_P-MRP_p29"/>
    <property type="match status" value="1"/>
</dbReference>
<evidence type="ECO:0000256" key="2">
    <source>
        <dbReference type="ARBA" id="ARBA00006181"/>
    </source>
</evidence>
<dbReference type="GeneID" id="63784193"/>
<dbReference type="AlphaFoldDB" id="A0A1Y2FM02"/>
<comment type="similarity">
    <text evidence="2">Belongs to the eukaryotic/archaeal RNase P protein component 1 family.</text>
</comment>
<organism evidence="8 9">
    <name type="scientific">Protomyces lactucae-debilis</name>
    <dbReference type="NCBI Taxonomy" id="2754530"/>
    <lineage>
        <taxon>Eukaryota</taxon>
        <taxon>Fungi</taxon>
        <taxon>Dikarya</taxon>
        <taxon>Ascomycota</taxon>
        <taxon>Taphrinomycotina</taxon>
        <taxon>Taphrinomycetes</taxon>
        <taxon>Taphrinales</taxon>
        <taxon>Protomycetaceae</taxon>
        <taxon>Protomyces</taxon>
    </lineage>
</organism>
<evidence type="ECO:0000256" key="4">
    <source>
        <dbReference type="ARBA" id="ARBA00022694"/>
    </source>
</evidence>
<dbReference type="PANTHER" id="PTHR13348:SF0">
    <property type="entry name" value="RIBONUCLEASE P PROTEIN SUBUNIT P29"/>
    <property type="match status" value="1"/>
</dbReference>
<dbReference type="GO" id="GO:0000172">
    <property type="term" value="C:ribonuclease MRP complex"/>
    <property type="evidence" value="ECO:0007669"/>
    <property type="project" value="InterPro"/>
</dbReference>
<accession>A0A1Y2FM02</accession>
<evidence type="ECO:0000313" key="8">
    <source>
        <dbReference type="EMBL" id="ORY85003.1"/>
    </source>
</evidence>
<dbReference type="InterPro" id="IPR016848">
    <property type="entry name" value="RNase_P/MRP_Rpp29-subunit"/>
</dbReference>
<keyword evidence="4" id="KW-0819">tRNA processing</keyword>
<keyword evidence="9" id="KW-1185">Reference proteome</keyword>
<dbReference type="RefSeq" id="XP_040726786.1">
    <property type="nucleotide sequence ID" value="XM_040867594.1"/>
</dbReference>
<dbReference type="GO" id="GO:0004519">
    <property type="term" value="F:endonuclease activity"/>
    <property type="evidence" value="ECO:0007669"/>
    <property type="project" value="UniProtKB-KW"/>
</dbReference>
<evidence type="ECO:0000256" key="3">
    <source>
        <dbReference type="ARBA" id="ARBA00022490"/>
    </source>
</evidence>
<comment type="subcellular location">
    <subcellularLocation>
        <location evidence="1">Nucleus</location>
    </subcellularLocation>
</comment>
<dbReference type="GO" id="GO:0030677">
    <property type="term" value="C:ribonuclease P complex"/>
    <property type="evidence" value="ECO:0007669"/>
    <property type="project" value="InterPro"/>
</dbReference>
<protein>
    <submittedName>
        <fullName evidence="8">Rof/RNase P-like protein</fullName>
    </submittedName>
</protein>
<proteinExistence type="inferred from homology"/>
<evidence type="ECO:0000256" key="5">
    <source>
        <dbReference type="ARBA" id="ARBA00022722"/>
    </source>
</evidence>
<keyword evidence="6" id="KW-0255">Endonuclease</keyword>
<dbReference type="Proteomes" id="UP000193685">
    <property type="component" value="Unassembled WGS sequence"/>
</dbReference>
<dbReference type="STRING" id="56484.A0A1Y2FM02"/>
<dbReference type="OrthoDB" id="124041at2759"/>
<keyword evidence="7" id="KW-0378">Hydrolase</keyword>
<gene>
    <name evidence="8" type="ORF">BCR37DRAFT_344954</name>
</gene>
<dbReference type="InterPro" id="IPR036980">
    <property type="entry name" value="RNase_P/MRP_Rpp29_sf"/>
</dbReference>
<evidence type="ECO:0000256" key="7">
    <source>
        <dbReference type="ARBA" id="ARBA00022801"/>
    </source>
</evidence>
<dbReference type="SUPFAM" id="SSF101744">
    <property type="entry name" value="Rof/RNase P subunit-like"/>
    <property type="match status" value="1"/>
</dbReference>
<dbReference type="EMBL" id="MCFI01000005">
    <property type="protein sequence ID" value="ORY85003.1"/>
    <property type="molecule type" value="Genomic_DNA"/>
</dbReference>
<name>A0A1Y2FM02_PROLT</name>
<dbReference type="InterPro" id="IPR023538">
    <property type="entry name" value="RNP1"/>
</dbReference>
<dbReference type="OMA" id="IPKSECV"/>
<dbReference type="GO" id="GO:0016787">
    <property type="term" value="F:hydrolase activity"/>
    <property type="evidence" value="ECO:0007669"/>
    <property type="project" value="UniProtKB-KW"/>
</dbReference>
<dbReference type="GO" id="GO:0033204">
    <property type="term" value="F:ribonuclease P RNA binding"/>
    <property type="evidence" value="ECO:0007669"/>
    <property type="project" value="InterPro"/>
</dbReference>
<dbReference type="GO" id="GO:0001682">
    <property type="term" value="P:tRNA 5'-leader removal"/>
    <property type="evidence" value="ECO:0007669"/>
    <property type="project" value="InterPro"/>
</dbReference>
<evidence type="ECO:0000256" key="1">
    <source>
        <dbReference type="ARBA" id="ARBA00004123"/>
    </source>
</evidence>
<reference evidence="8 9" key="1">
    <citation type="submission" date="2016-07" db="EMBL/GenBank/DDBJ databases">
        <title>Pervasive Adenine N6-methylation of Active Genes in Fungi.</title>
        <authorList>
            <consortium name="DOE Joint Genome Institute"/>
            <person name="Mondo S.J."/>
            <person name="Dannebaum R.O."/>
            <person name="Kuo R.C."/>
            <person name="Labutti K."/>
            <person name="Haridas S."/>
            <person name="Kuo A."/>
            <person name="Salamov A."/>
            <person name="Ahrendt S.R."/>
            <person name="Lipzen A."/>
            <person name="Sullivan W."/>
            <person name="Andreopoulos W.B."/>
            <person name="Clum A."/>
            <person name="Lindquist E."/>
            <person name="Daum C."/>
            <person name="Ramamoorthy G.K."/>
            <person name="Gryganskyi A."/>
            <person name="Culley D."/>
            <person name="Magnuson J.K."/>
            <person name="James T.Y."/>
            <person name="O'Malley M.A."/>
            <person name="Stajich J.E."/>
            <person name="Spatafora J.W."/>
            <person name="Visel A."/>
            <person name="Grigoriev I.V."/>
        </authorList>
    </citation>
    <scope>NUCLEOTIDE SEQUENCE [LARGE SCALE GENOMIC DNA]</scope>
    <source>
        <strain evidence="8 9">12-1054</strain>
    </source>
</reference>
<keyword evidence="3" id="KW-0963">Cytoplasm</keyword>
<dbReference type="InterPro" id="IPR002730">
    <property type="entry name" value="Rpp29/RNP1"/>
</dbReference>
<evidence type="ECO:0000256" key="6">
    <source>
        <dbReference type="ARBA" id="ARBA00022759"/>
    </source>
</evidence>
<sequence>MPSSGASARVAQDLLNATTLTEARKQEQFLTKIEHKMLLLEATRSGDSRLIKAQKEAARIAKKRKPKPFSARECKKSGWDTIPQSSRDPQLYEALNALWQGYMAEIWAGGPPEAKLLKADYHGARVTVIQSSCPSHVFTTGIVIKETRNTFVIGTASGRVVTIPKRATVFEFETQLPNAKAANPPKEPDTSTVKWQVFGEHFGYRAAERVSKKFKGRSTIDF</sequence>
<dbReference type="SMART" id="SM00538">
    <property type="entry name" value="POP4"/>
    <property type="match status" value="1"/>
</dbReference>
<dbReference type="HAMAP" id="MF_00754">
    <property type="entry name" value="RNase_P_1"/>
    <property type="match status" value="1"/>
</dbReference>
<dbReference type="GO" id="GO:0005634">
    <property type="term" value="C:nucleus"/>
    <property type="evidence" value="ECO:0007669"/>
    <property type="project" value="UniProtKB-SubCell"/>
</dbReference>
<comment type="caution">
    <text evidence="8">The sequence shown here is derived from an EMBL/GenBank/DDBJ whole genome shotgun (WGS) entry which is preliminary data.</text>
</comment>
<dbReference type="Gene3D" id="2.30.30.210">
    <property type="entry name" value="Ribonuclease P/MRP, subunit p29"/>
    <property type="match status" value="1"/>
</dbReference>
<dbReference type="PANTHER" id="PTHR13348">
    <property type="entry name" value="RIBONUCLEASE P SUBUNIT P29"/>
    <property type="match status" value="1"/>
</dbReference>
<evidence type="ECO:0000313" key="9">
    <source>
        <dbReference type="Proteomes" id="UP000193685"/>
    </source>
</evidence>